<evidence type="ECO:0000313" key="3">
    <source>
        <dbReference type="Proteomes" id="UP000076761"/>
    </source>
</evidence>
<sequence length="157" mass="17831">MMKPPRAGCNARNVCDDILHTEVLSYVYRVWIQELKEVRLLHRIRAYQTLYLSTVSDMSALVVRAPGISILALPLTPHSHLQRLPRFPTFSEPTTPTMTSSSEAPPKHNYMYSSSQGPLSRESKMVRPLLRRFALIISHGTIKRPQLHDPKTCAVDP</sequence>
<dbReference type="EMBL" id="KV425555">
    <property type="protein sequence ID" value="KZT29036.1"/>
    <property type="molecule type" value="Genomic_DNA"/>
</dbReference>
<feature type="compositionally biased region" description="Low complexity" evidence="1">
    <location>
        <begin position="89"/>
        <end position="104"/>
    </location>
</feature>
<feature type="region of interest" description="Disordered" evidence="1">
    <location>
        <begin position="89"/>
        <end position="118"/>
    </location>
</feature>
<dbReference type="InParanoid" id="A0A165V226"/>
<organism evidence="2 3">
    <name type="scientific">Neolentinus lepideus HHB14362 ss-1</name>
    <dbReference type="NCBI Taxonomy" id="1314782"/>
    <lineage>
        <taxon>Eukaryota</taxon>
        <taxon>Fungi</taxon>
        <taxon>Dikarya</taxon>
        <taxon>Basidiomycota</taxon>
        <taxon>Agaricomycotina</taxon>
        <taxon>Agaricomycetes</taxon>
        <taxon>Gloeophyllales</taxon>
        <taxon>Gloeophyllaceae</taxon>
        <taxon>Neolentinus</taxon>
    </lineage>
</organism>
<gene>
    <name evidence="2" type="ORF">NEOLEDRAFT_693256</name>
</gene>
<reference evidence="2 3" key="1">
    <citation type="journal article" date="2016" name="Mol. Biol. Evol.">
        <title>Comparative Genomics of Early-Diverging Mushroom-Forming Fungi Provides Insights into the Origins of Lignocellulose Decay Capabilities.</title>
        <authorList>
            <person name="Nagy L.G."/>
            <person name="Riley R."/>
            <person name="Tritt A."/>
            <person name="Adam C."/>
            <person name="Daum C."/>
            <person name="Floudas D."/>
            <person name="Sun H."/>
            <person name="Yadav J.S."/>
            <person name="Pangilinan J."/>
            <person name="Larsson K.H."/>
            <person name="Matsuura K."/>
            <person name="Barry K."/>
            <person name="Labutti K."/>
            <person name="Kuo R."/>
            <person name="Ohm R.A."/>
            <person name="Bhattacharya S.S."/>
            <person name="Shirouzu T."/>
            <person name="Yoshinaga Y."/>
            <person name="Martin F.M."/>
            <person name="Grigoriev I.V."/>
            <person name="Hibbett D.S."/>
        </authorList>
    </citation>
    <scope>NUCLEOTIDE SEQUENCE [LARGE SCALE GENOMIC DNA]</scope>
    <source>
        <strain evidence="2 3">HHB14362 ss-1</strain>
    </source>
</reference>
<proteinExistence type="predicted"/>
<protein>
    <submittedName>
        <fullName evidence="2">Uncharacterized protein</fullName>
    </submittedName>
</protein>
<name>A0A165V226_9AGAM</name>
<accession>A0A165V226</accession>
<evidence type="ECO:0000256" key="1">
    <source>
        <dbReference type="SAM" id="MobiDB-lite"/>
    </source>
</evidence>
<dbReference type="Proteomes" id="UP000076761">
    <property type="component" value="Unassembled WGS sequence"/>
</dbReference>
<dbReference type="AlphaFoldDB" id="A0A165V226"/>
<keyword evidence="3" id="KW-1185">Reference proteome</keyword>
<evidence type="ECO:0000313" key="2">
    <source>
        <dbReference type="EMBL" id="KZT29036.1"/>
    </source>
</evidence>